<sequence length="570" mass="65841">MENLEFSLIITKESIESNDVNFTIDNISDGDNYKFLDVYFENNLGEKRRRNFNKHERKGNQTLPRLAFQLYEYEISKLTKEEKLNFPTCRYTTKSEAIRGIFESSVEFKQYRNTIEFLEYKGKENNFVIYCWNIFSTLLFIQECLLRFGDDGDKFILKYRRKPNNKSGTLLEENSDLPTLKNTYDKEIDMLKKSRNLIFRGAPGTGKTYLARQMAAEMIGCSVDELGEHPQFGFVQFHPNYDYSDFVEGLRPTTVGDSIGFELQDGIFKAFCKEAIAATEQGGQDNFDEAWLSFWETVSGETDSYKMKTLTGKPMNLIAFDRNGNTGVTEKSSSSLFFNYNQCYKVYRGFPGVPKGGLDNYRKAIIQEMKDKFGLKEYKAPVAQTAEGKPFIFLIDEINRGDMAKIFGELFFSLDPNYRGKTGAISTQYANLHESEEKFYIPENVYIIGTMNDIDRSVDSFDFAMRRRFRFVEITAEDRLDMLDELGEQSAEAKIRLTNLNTAISNIEGLDSHYHIGPAYFLKLKEVDYELLWSDFIAPLLEEYLRGNYNAAEELANLKEAFEDTTDYGN</sequence>
<evidence type="ECO:0000313" key="2">
    <source>
        <dbReference type="EMBL" id="RLY02412.1"/>
    </source>
</evidence>
<accession>A0A3L9DTC9</accession>
<dbReference type="OrthoDB" id="9781481at2"/>
<dbReference type="GO" id="GO:0005524">
    <property type="term" value="F:ATP binding"/>
    <property type="evidence" value="ECO:0007669"/>
    <property type="project" value="InterPro"/>
</dbReference>
<name>A0A3L9DTC9_9STRE</name>
<dbReference type="InterPro" id="IPR052934">
    <property type="entry name" value="Methyl-DNA_Rec/Restrict_Enz"/>
</dbReference>
<proteinExistence type="predicted"/>
<keyword evidence="2" id="KW-0540">Nuclease</keyword>
<dbReference type="PANTHER" id="PTHR37291:SF1">
    <property type="entry name" value="TYPE IV METHYL-DIRECTED RESTRICTION ENZYME ECOKMCRB SUBUNIT"/>
    <property type="match status" value="1"/>
</dbReference>
<organism evidence="2 3">
    <name type="scientific">Streptococcus hillyeri</name>
    <dbReference type="NCBI Taxonomy" id="2282420"/>
    <lineage>
        <taxon>Bacteria</taxon>
        <taxon>Bacillati</taxon>
        <taxon>Bacillota</taxon>
        <taxon>Bacilli</taxon>
        <taxon>Lactobacillales</taxon>
        <taxon>Streptococcaceae</taxon>
        <taxon>Streptococcus</taxon>
    </lineage>
</organism>
<evidence type="ECO:0000259" key="1">
    <source>
        <dbReference type="SMART" id="SM00382"/>
    </source>
</evidence>
<feature type="domain" description="AAA+ ATPase" evidence="1">
    <location>
        <begin position="193"/>
        <end position="479"/>
    </location>
</feature>
<dbReference type="Proteomes" id="UP000279194">
    <property type="component" value="Unassembled WGS sequence"/>
</dbReference>
<keyword evidence="2" id="KW-0378">Hydrolase</keyword>
<keyword evidence="3" id="KW-1185">Reference proteome</keyword>
<dbReference type="GO" id="GO:0004519">
    <property type="term" value="F:endonuclease activity"/>
    <property type="evidence" value="ECO:0007669"/>
    <property type="project" value="UniProtKB-KW"/>
</dbReference>
<keyword evidence="2" id="KW-0255">Endonuclease</keyword>
<dbReference type="EMBL" id="RCVM01000015">
    <property type="protein sequence ID" value="RLY02412.1"/>
    <property type="molecule type" value="Genomic_DNA"/>
</dbReference>
<dbReference type="InterPro" id="IPR003593">
    <property type="entry name" value="AAA+_ATPase"/>
</dbReference>
<dbReference type="InterPro" id="IPR011704">
    <property type="entry name" value="ATPase_dyneun-rel_AAA"/>
</dbReference>
<dbReference type="SMART" id="SM00382">
    <property type="entry name" value="AAA"/>
    <property type="match status" value="1"/>
</dbReference>
<gene>
    <name evidence="2" type="ORF">EAF07_07535</name>
</gene>
<dbReference type="InterPro" id="IPR027417">
    <property type="entry name" value="P-loop_NTPase"/>
</dbReference>
<protein>
    <submittedName>
        <fullName evidence="2">Endonuclease</fullName>
    </submittedName>
</protein>
<evidence type="ECO:0000313" key="3">
    <source>
        <dbReference type="Proteomes" id="UP000279194"/>
    </source>
</evidence>
<dbReference type="PANTHER" id="PTHR37291">
    <property type="entry name" value="5-METHYLCYTOSINE-SPECIFIC RESTRICTION ENZYME B"/>
    <property type="match status" value="1"/>
</dbReference>
<dbReference type="RefSeq" id="WP_121835969.1">
    <property type="nucleotide sequence ID" value="NZ_CP163513.1"/>
</dbReference>
<dbReference type="GO" id="GO:0016887">
    <property type="term" value="F:ATP hydrolysis activity"/>
    <property type="evidence" value="ECO:0007669"/>
    <property type="project" value="InterPro"/>
</dbReference>
<comment type="caution">
    <text evidence="2">The sequence shown here is derived from an EMBL/GenBank/DDBJ whole genome shotgun (WGS) entry which is preliminary data.</text>
</comment>
<dbReference type="SUPFAM" id="SSF52540">
    <property type="entry name" value="P-loop containing nucleoside triphosphate hydrolases"/>
    <property type="match status" value="1"/>
</dbReference>
<dbReference type="AlphaFoldDB" id="A0A3L9DTC9"/>
<dbReference type="Pfam" id="PF07728">
    <property type="entry name" value="AAA_5"/>
    <property type="match status" value="1"/>
</dbReference>
<dbReference type="Gene3D" id="3.40.50.300">
    <property type="entry name" value="P-loop containing nucleotide triphosphate hydrolases"/>
    <property type="match status" value="2"/>
</dbReference>
<reference evidence="2 3" key="1">
    <citation type="submission" date="2018-10" db="EMBL/GenBank/DDBJ databases">
        <title>Streptococcus hillyeri sp. nov., isolated from equine tracheal sample.</title>
        <authorList>
            <person name="Macfadyen A.C."/>
            <person name="Waller A."/>
            <person name="Paterson G.K."/>
        </authorList>
    </citation>
    <scope>NUCLEOTIDE SEQUENCE [LARGE SCALE GENOMIC DNA]</scope>
    <source>
        <strain evidence="2 3">28462</strain>
    </source>
</reference>